<proteinExistence type="predicted"/>
<reference evidence="2 3" key="1">
    <citation type="submission" date="2019-11" db="EMBL/GenBank/DDBJ databases">
        <title>Terrilactibacillus tamarindus sp. nov. BCM23-1 isolated from bark of Tamarindus indica.</title>
        <authorList>
            <person name="Kingkaew E."/>
            <person name="Tanasupawat S."/>
        </authorList>
    </citation>
    <scope>NUCLEOTIDE SEQUENCE [LARGE SCALE GENOMIC DNA]</scope>
    <source>
        <strain evidence="2 3">BCM23-1</strain>
    </source>
</reference>
<dbReference type="GO" id="GO:0004803">
    <property type="term" value="F:transposase activity"/>
    <property type="evidence" value="ECO:0007669"/>
    <property type="project" value="InterPro"/>
</dbReference>
<keyword evidence="3" id="KW-1185">Reference proteome</keyword>
<dbReference type="Pfam" id="PF01797">
    <property type="entry name" value="Y1_Tnp"/>
    <property type="match status" value="1"/>
</dbReference>
<evidence type="ECO:0000259" key="1">
    <source>
        <dbReference type="SMART" id="SM01321"/>
    </source>
</evidence>
<dbReference type="PANTHER" id="PTHR34322">
    <property type="entry name" value="TRANSPOSASE, Y1_TNP DOMAIN-CONTAINING"/>
    <property type="match status" value="1"/>
</dbReference>
<dbReference type="RefSeq" id="WP_155219317.1">
    <property type="nucleotide sequence ID" value="NZ_WNHB01000015.1"/>
</dbReference>
<dbReference type="SUPFAM" id="SSF143422">
    <property type="entry name" value="Transposase IS200-like"/>
    <property type="match status" value="1"/>
</dbReference>
<dbReference type="SMART" id="SM01321">
    <property type="entry name" value="Y1_Tnp"/>
    <property type="match status" value="1"/>
</dbReference>
<dbReference type="InterPro" id="IPR002686">
    <property type="entry name" value="Transposase_17"/>
</dbReference>
<evidence type="ECO:0000313" key="2">
    <source>
        <dbReference type="EMBL" id="MTT32358.1"/>
    </source>
</evidence>
<dbReference type="OrthoDB" id="9788881at2"/>
<accession>A0A6N8CRU0</accession>
<dbReference type="PANTHER" id="PTHR34322:SF2">
    <property type="entry name" value="TRANSPOSASE IS200-LIKE DOMAIN-CONTAINING PROTEIN"/>
    <property type="match status" value="1"/>
</dbReference>
<dbReference type="Proteomes" id="UP000440978">
    <property type="component" value="Unassembled WGS sequence"/>
</dbReference>
<dbReference type="AlphaFoldDB" id="A0A6N8CRU0"/>
<dbReference type="GO" id="GO:0003677">
    <property type="term" value="F:DNA binding"/>
    <property type="evidence" value="ECO:0007669"/>
    <property type="project" value="InterPro"/>
</dbReference>
<dbReference type="Gene3D" id="3.30.70.1290">
    <property type="entry name" value="Transposase IS200-like"/>
    <property type="match status" value="1"/>
</dbReference>
<dbReference type="GO" id="GO:0006313">
    <property type="term" value="P:DNA transposition"/>
    <property type="evidence" value="ECO:0007669"/>
    <property type="project" value="InterPro"/>
</dbReference>
<dbReference type="EMBL" id="WNHB01000015">
    <property type="protein sequence ID" value="MTT32358.1"/>
    <property type="molecule type" value="Genomic_DNA"/>
</dbReference>
<evidence type="ECO:0000313" key="3">
    <source>
        <dbReference type="Proteomes" id="UP000440978"/>
    </source>
</evidence>
<protein>
    <submittedName>
        <fullName evidence="2">Transposase</fullName>
    </submittedName>
</protein>
<name>A0A6N8CRU0_9BACI</name>
<dbReference type="InterPro" id="IPR036515">
    <property type="entry name" value="Transposase_17_sf"/>
</dbReference>
<sequence length="187" mass="22312">MARKKRIWFPGAKYHITSRGIRKMPLFYDEEDREEYLRLLEETKYRIPFYLHAYCLMTNHIHLQIETLDHPTGHIIKHLHFKYAKYFNKKYDYTGHVFESRYGAELIDSIDYELDVNKYIHLNPVRAKMVFDLSDYPWSSYGFYIGSKSGSMVTTDRILSFFPEPKVENYIKFILGCQVPSGKDLCP</sequence>
<feature type="domain" description="Transposase IS200-like" evidence="1">
    <location>
        <begin position="9"/>
        <end position="123"/>
    </location>
</feature>
<organism evidence="2 3">
    <name type="scientific">Terrilactibacillus tamarindi</name>
    <dbReference type="NCBI Taxonomy" id="2599694"/>
    <lineage>
        <taxon>Bacteria</taxon>
        <taxon>Bacillati</taxon>
        <taxon>Bacillota</taxon>
        <taxon>Bacilli</taxon>
        <taxon>Bacillales</taxon>
        <taxon>Bacillaceae</taxon>
        <taxon>Terrilactibacillus</taxon>
    </lineage>
</organism>
<comment type="caution">
    <text evidence="2">The sequence shown here is derived from an EMBL/GenBank/DDBJ whole genome shotgun (WGS) entry which is preliminary data.</text>
</comment>
<gene>
    <name evidence="2" type="ORF">GMB86_10105</name>
</gene>